<reference evidence="1 2" key="1">
    <citation type="submission" date="2022-05" db="EMBL/GenBank/DDBJ databases">
        <authorList>
            <consortium name="Genoscope - CEA"/>
            <person name="William W."/>
        </authorList>
    </citation>
    <scope>NUCLEOTIDE SEQUENCE [LARGE SCALE GENOMIC DNA]</scope>
</reference>
<proteinExistence type="predicted"/>
<protein>
    <recommendedName>
        <fullName evidence="3">Reverse transcriptase domain-containing protein</fullName>
    </recommendedName>
</protein>
<organism evidence="1 2">
    <name type="scientific">Porites lobata</name>
    <dbReference type="NCBI Taxonomy" id="104759"/>
    <lineage>
        <taxon>Eukaryota</taxon>
        <taxon>Metazoa</taxon>
        <taxon>Cnidaria</taxon>
        <taxon>Anthozoa</taxon>
        <taxon>Hexacorallia</taxon>
        <taxon>Scleractinia</taxon>
        <taxon>Fungiina</taxon>
        <taxon>Poritidae</taxon>
        <taxon>Porites</taxon>
    </lineage>
</organism>
<dbReference type="EMBL" id="CALNXK010000164">
    <property type="protein sequence ID" value="CAH3171490.1"/>
    <property type="molecule type" value="Genomic_DNA"/>
</dbReference>
<gene>
    <name evidence="1" type="ORF">PLOB_00011889</name>
</gene>
<dbReference type="Proteomes" id="UP001159405">
    <property type="component" value="Unassembled WGS sequence"/>
</dbReference>
<accession>A0ABN8QXI4</accession>
<dbReference type="PANTHER" id="PTHR35450">
    <property type="entry name" value="REVERSE TRANSCRIPTASE DOMAIN-CONTAINING PROTEIN"/>
    <property type="match status" value="1"/>
</dbReference>
<evidence type="ECO:0000313" key="2">
    <source>
        <dbReference type="Proteomes" id="UP001159405"/>
    </source>
</evidence>
<comment type="caution">
    <text evidence="1">The sequence shown here is derived from an EMBL/GenBank/DDBJ whole genome shotgun (WGS) entry which is preliminary data.</text>
</comment>
<evidence type="ECO:0008006" key="3">
    <source>
        <dbReference type="Google" id="ProtNLM"/>
    </source>
</evidence>
<sequence>MDDLKLYGRNEKEINSLVHTVRVFISDIGMDFGIEKCATMVMKRGKLDKSEGIRLPDGRIIRGIGDDVEGYKYLGVLEADDITHDEVKRSMKKEYIRRVKKTLSSKLNAGNVIKAINSWAVSLLRYSGGIVNWTKSELAELDRKTRKLLTIHGALHPRSNVSRLYLPRREGGRGLISVEDAINIEERNINVYVCQSQERLLKAAWKSKNVNEIETPKEYKEKMKRKRTEDWSGKQLHGQFKRETDDLSGVSWEWITTGELKKETEGLIFAAQDQALRTNAVKARIENQNVSSKYRMCGSHDETVGHILCSCPKLAQTEYKKRHDVVGRVIHWEVCKEYGVECSDKWYEHSPKSVEENEEVKLLGHFTIQTDREIHQRRPDIVIQKKKAKETIIVDIAVFGDSNILQKETEKCEKYQDLAREIQRLWKSRTKVVPVVVGALGSVSKKLAGHLEQLGIKKRTRTMQKSALLGSAHILRKVLEV</sequence>
<keyword evidence="2" id="KW-1185">Reference proteome</keyword>
<name>A0ABN8QXI4_9CNID</name>
<evidence type="ECO:0000313" key="1">
    <source>
        <dbReference type="EMBL" id="CAH3171490.1"/>
    </source>
</evidence>
<dbReference type="PANTHER" id="PTHR35450:SF2">
    <property type="entry name" value="REVERSE TRANSCRIPTASE DOMAIN-CONTAINING PROTEIN"/>
    <property type="match status" value="1"/>
</dbReference>